<organism evidence="1 2">
    <name type="scientific">Cyclostephanos tholiformis</name>
    <dbReference type="NCBI Taxonomy" id="382380"/>
    <lineage>
        <taxon>Eukaryota</taxon>
        <taxon>Sar</taxon>
        <taxon>Stramenopiles</taxon>
        <taxon>Ochrophyta</taxon>
        <taxon>Bacillariophyta</taxon>
        <taxon>Coscinodiscophyceae</taxon>
        <taxon>Thalassiosirophycidae</taxon>
        <taxon>Stephanodiscales</taxon>
        <taxon>Stephanodiscaceae</taxon>
        <taxon>Cyclostephanos</taxon>
    </lineage>
</organism>
<dbReference type="Proteomes" id="UP001530377">
    <property type="component" value="Unassembled WGS sequence"/>
</dbReference>
<evidence type="ECO:0000313" key="2">
    <source>
        <dbReference type="Proteomes" id="UP001530377"/>
    </source>
</evidence>
<accession>A0ABD3SEU4</accession>
<protein>
    <submittedName>
        <fullName evidence="1">Uncharacterized protein</fullName>
    </submittedName>
</protein>
<evidence type="ECO:0000313" key="1">
    <source>
        <dbReference type="EMBL" id="KAL3822926.1"/>
    </source>
</evidence>
<dbReference type="AlphaFoldDB" id="A0ABD3SEU4"/>
<name>A0ABD3SEU4_9STRA</name>
<sequence>MSLAHEIGATLAIIAVDGTARFGDYDLVEEVRDICRSLPPVITEGGGDVVDEGGRISVVMPMIVVLPVTPWGRFVPALNAIVSHCADAGVRRLLVASAEVRLSRGGMDALVAKFDDHGDEGGCETLVVGAALRGHDYRGGCGGGHDEAGVEVALTGRTTPWNTCALWDVPKLSLTGFLLVSEGLHPPEGAAGVEEVATIAVLQRILSPRRARAKLVALSGNMVSWEEDFDNDAGRREWHEKKMESKVSRARRQLELLGLYDGVVMHC</sequence>
<gene>
    <name evidence="1" type="ORF">ACHAXA_011641</name>
</gene>
<comment type="caution">
    <text evidence="1">The sequence shown here is derived from an EMBL/GenBank/DDBJ whole genome shotgun (WGS) entry which is preliminary data.</text>
</comment>
<reference evidence="1 2" key="1">
    <citation type="submission" date="2024-10" db="EMBL/GenBank/DDBJ databases">
        <title>Updated reference genomes for cyclostephanoid diatoms.</title>
        <authorList>
            <person name="Roberts W.R."/>
            <person name="Alverson A.J."/>
        </authorList>
    </citation>
    <scope>NUCLEOTIDE SEQUENCE [LARGE SCALE GENOMIC DNA]</scope>
    <source>
        <strain evidence="1 2">AJA228-03</strain>
    </source>
</reference>
<proteinExistence type="predicted"/>
<keyword evidence="2" id="KW-1185">Reference proteome</keyword>
<dbReference type="EMBL" id="JALLPB020000050">
    <property type="protein sequence ID" value="KAL3822926.1"/>
    <property type="molecule type" value="Genomic_DNA"/>
</dbReference>